<evidence type="ECO:0000313" key="3">
    <source>
        <dbReference type="Proteomes" id="UP001501095"/>
    </source>
</evidence>
<keyword evidence="3" id="KW-1185">Reference proteome</keyword>
<name>A0ABP6AWK9_9ACTN</name>
<feature type="region of interest" description="Disordered" evidence="1">
    <location>
        <begin position="1"/>
        <end position="65"/>
    </location>
</feature>
<protein>
    <submittedName>
        <fullName evidence="2">Uncharacterized protein</fullName>
    </submittedName>
</protein>
<evidence type="ECO:0000256" key="1">
    <source>
        <dbReference type="SAM" id="MobiDB-lite"/>
    </source>
</evidence>
<dbReference type="EMBL" id="BAAATM010000006">
    <property type="protein sequence ID" value="GAA2525349.1"/>
    <property type="molecule type" value="Genomic_DNA"/>
</dbReference>
<comment type="caution">
    <text evidence="2">The sequence shown here is derived from an EMBL/GenBank/DDBJ whole genome shotgun (WGS) entry which is preliminary data.</text>
</comment>
<organism evidence="2 3">
    <name type="scientific">Streptomyces levis</name>
    <dbReference type="NCBI Taxonomy" id="285566"/>
    <lineage>
        <taxon>Bacteria</taxon>
        <taxon>Bacillati</taxon>
        <taxon>Actinomycetota</taxon>
        <taxon>Actinomycetes</taxon>
        <taxon>Kitasatosporales</taxon>
        <taxon>Streptomycetaceae</taxon>
        <taxon>Streptomyces</taxon>
    </lineage>
</organism>
<dbReference type="Proteomes" id="UP001501095">
    <property type="component" value="Unassembled WGS sequence"/>
</dbReference>
<proteinExistence type="predicted"/>
<feature type="compositionally biased region" description="Basic and acidic residues" evidence="1">
    <location>
        <begin position="1"/>
        <end position="16"/>
    </location>
</feature>
<sequence>MNETLRRASRDHDRTKPPGPRTAPDAAPHEHPAPARPTRAGRPATHKPGAGHHATQGPGPRAGAIPAAPCAVHAILVVPHPVGRTPAVPCAVANP</sequence>
<accession>A0ABP6AWK9</accession>
<reference evidence="3" key="1">
    <citation type="journal article" date="2019" name="Int. J. Syst. Evol. Microbiol.">
        <title>The Global Catalogue of Microorganisms (GCM) 10K type strain sequencing project: providing services to taxonomists for standard genome sequencing and annotation.</title>
        <authorList>
            <consortium name="The Broad Institute Genomics Platform"/>
            <consortium name="The Broad Institute Genome Sequencing Center for Infectious Disease"/>
            <person name="Wu L."/>
            <person name="Ma J."/>
        </authorList>
    </citation>
    <scope>NUCLEOTIDE SEQUENCE [LARGE SCALE GENOMIC DNA]</scope>
    <source>
        <strain evidence="3">JCM 6924</strain>
    </source>
</reference>
<gene>
    <name evidence="2" type="ORF">GCM10010423_18860</name>
</gene>
<evidence type="ECO:0000313" key="2">
    <source>
        <dbReference type="EMBL" id="GAA2525349.1"/>
    </source>
</evidence>